<dbReference type="GO" id="GO:0070475">
    <property type="term" value="P:rRNA base methylation"/>
    <property type="evidence" value="ECO:0007669"/>
    <property type="project" value="TreeGrafter"/>
</dbReference>
<dbReference type="EMBL" id="FPAI01000022">
    <property type="protein sequence ID" value="SFS96576.1"/>
    <property type="molecule type" value="Genomic_DNA"/>
</dbReference>
<evidence type="ECO:0000313" key="9">
    <source>
        <dbReference type="EMBL" id="GEM05092.1"/>
    </source>
</evidence>
<dbReference type="PANTHER" id="PTHR11061:SF30">
    <property type="entry name" value="TRNA (URACIL(54)-C(5))-METHYLTRANSFERASE"/>
    <property type="match status" value="1"/>
</dbReference>
<protein>
    <submittedName>
        <fullName evidence="9">23S rRNA (Uracil-5-)-methyltransferase RumA</fullName>
    </submittedName>
    <submittedName>
        <fullName evidence="10">23S rRNA (Uracil1939-C5)-methyltransferase</fullName>
    </submittedName>
</protein>
<evidence type="ECO:0000256" key="2">
    <source>
        <dbReference type="ARBA" id="ARBA00022603"/>
    </source>
</evidence>
<dbReference type="Gene3D" id="3.40.50.150">
    <property type="entry name" value="Vaccinia Virus protein VP39"/>
    <property type="match status" value="1"/>
</dbReference>
<evidence type="ECO:0000256" key="1">
    <source>
        <dbReference type="ARBA" id="ARBA00022485"/>
    </source>
</evidence>
<evidence type="ECO:0000256" key="6">
    <source>
        <dbReference type="PROSITE-ProRule" id="PRU01024"/>
    </source>
</evidence>
<dbReference type="InterPro" id="IPR002792">
    <property type="entry name" value="TRAM_dom"/>
</dbReference>
<gene>
    <name evidence="9" type="ORF">HMI01_20800</name>
    <name evidence="10" type="ORF">SAMN05421668_1225</name>
</gene>
<dbReference type="Pfam" id="PF05958">
    <property type="entry name" value="tRNA_U5-meth_tr"/>
    <property type="match status" value="1"/>
</dbReference>
<feature type="binding site" evidence="6">
    <location>
        <position position="339"/>
    </location>
    <ligand>
        <name>S-adenosyl-L-methionine</name>
        <dbReference type="ChEBI" id="CHEBI:59789"/>
    </ligand>
</feature>
<keyword evidence="2 6" id="KW-0489">Methyltransferase</keyword>
<dbReference type="STRING" id="306541.SAMN05421668_1225"/>
<evidence type="ECO:0000256" key="3">
    <source>
        <dbReference type="ARBA" id="ARBA00022679"/>
    </source>
</evidence>
<keyword evidence="1" id="KW-0479">Metal-binding</keyword>
<sequence>MSKHAPVKKNQTITLSFEDMTHEGNGVGKLDGYPVFVPNTLPGEEADVKIIFVKKNFAIGKLVELKKESPHRVEPPCAVYHQCGGCQLQHMDYEMQLEMKRQQVENVFKKIAHITDVEVKPTLGMEDPWRYRNKVQIPVGEKNGELITGFYRKKSHEIIDGMETCIITDEVNDTVVEKVRAIASSLGIRAYDEKIHKGTLRHIVVRRGKQTGQLMLVLVTRTKTLPHKQALLDEIIKAFPKIDSIIQNVNSQRTNVILGKETITLYGSDYIYDTIGDVKFAISAKSFYQVNPDQTKVLYDQALAFAGLTGKETVIDAYCGIGTISLFLAQQAKQVYGVEIVPEAIDDAKKNAELNNITNAEFVVGEAEKVMPWWTAQGLRPDVIVVDPPRKGCDEALLKAMIDMGPKRIVYVSCNPATLARDVKMLADHYDVKQIQPVDMFPQTSHVECVALMSRVDG</sequence>
<comment type="similarity">
    <text evidence="6">Belongs to the class I-like SAM-binding methyltransferase superfamily. RNA M5U methyltransferase family.</text>
</comment>
<dbReference type="InterPro" id="IPR030391">
    <property type="entry name" value="MeTrfase_TrmA_CS"/>
</dbReference>
<dbReference type="FunFam" id="2.40.50.1070:FF:000003">
    <property type="entry name" value="23S rRNA (Uracil-5-)-methyltransferase RumA"/>
    <property type="match status" value="1"/>
</dbReference>
<feature type="domain" description="TRAM" evidence="8">
    <location>
        <begin position="6"/>
        <end position="64"/>
    </location>
</feature>
<dbReference type="OrthoDB" id="9804590at2"/>
<dbReference type="Gene3D" id="2.40.50.1070">
    <property type="match status" value="1"/>
</dbReference>
<dbReference type="InterPro" id="IPR010280">
    <property type="entry name" value="U5_MeTrfase_fam"/>
</dbReference>
<keyword evidence="5" id="KW-0411">Iron-sulfur</keyword>
<dbReference type="GO" id="GO:0070041">
    <property type="term" value="F:rRNA (uridine-C5-)-methyltransferase activity"/>
    <property type="evidence" value="ECO:0007669"/>
    <property type="project" value="TreeGrafter"/>
</dbReference>
<feature type="binding site" evidence="6">
    <location>
        <position position="387"/>
    </location>
    <ligand>
        <name>S-adenosyl-L-methionine</name>
        <dbReference type="ChEBI" id="CHEBI:59789"/>
    </ligand>
</feature>
<dbReference type="SUPFAM" id="SSF53335">
    <property type="entry name" value="S-adenosyl-L-methionine-dependent methyltransferases"/>
    <property type="match status" value="1"/>
</dbReference>
<dbReference type="PROSITE" id="PS50926">
    <property type="entry name" value="TRAM"/>
    <property type="match status" value="1"/>
</dbReference>
<evidence type="ECO:0000256" key="4">
    <source>
        <dbReference type="ARBA" id="ARBA00022691"/>
    </source>
</evidence>
<keyword evidence="4 6" id="KW-0949">S-adenosyl-L-methionine</keyword>
<dbReference type="Proteomes" id="UP000321773">
    <property type="component" value="Unassembled WGS sequence"/>
</dbReference>
<feature type="active site" evidence="7">
    <location>
        <position position="414"/>
    </location>
</feature>
<dbReference type="PROSITE" id="PS01230">
    <property type="entry name" value="TRMA_1"/>
    <property type="match status" value="1"/>
</dbReference>
<proteinExistence type="inferred from homology"/>
<dbReference type="NCBIfam" id="TIGR00479">
    <property type="entry name" value="rumA"/>
    <property type="match status" value="1"/>
</dbReference>
<reference evidence="10 11" key="1">
    <citation type="submission" date="2016-10" db="EMBL/GenBank/DDBJ databases">
        <authorList>
            <person name="de Groot N.N."/>
        </authorList>
    </citation>
    <scope>NUCLEOTIDE SEQUENCE [LARGE SCALE GENOMIC DNA]</scope>
    <source>
        <strain evidence="10 11">DSM 17074</strain>
    </source>
</reference>
<dbReference type="AlphaFoldDB" id="A0A1I6U549"/>
<dbReference type="FunFam" id="3.40.50.150:FF:000009">
    <property type="entry name" value="23S rRNA (Uracil(1939)-C(5))-methyltransferase RlmD"/>
    <property type="match status" value="1"/>
</dbReference>
<evidence type="ECO:0000259" key="8">
    <source>
        <dbReference type="PROSITE" id="PS50926"/>
    </source>
</evidence>
<dbReference type="InterPro" id="IPR012340">
    <property type="entry name" value="NA-bd_OB-fold"/>
</dbReference>
<dbReference type="RefSeq" id="WP_089855017.1">
    <property type="nucleotide sequence ID" value="NZ_BJWJ01000023.1"/>
</dbReference>
<dbReference type="PANTHER" id="PTHR11061">
    <property type="entry name" value="RNA M5U METHYLTRANSFERASE"/>
    <property type="match status" value="1"/>
</dbReference>
<evidence type="ECO:0000313" key="12">
    <source>
        <dbReference type="Proteomes" id="UP000321773"/>
    </source>
</evidence>
<reference evidence="9 12" key="2">
    <citation type="submission" date="2019-07" db="EMBL/GenBank/DDBJ databases">
        <title>Whole genome shotgun sequence of Halolactibacillus miurensis NBRC 100873.</title>
        <authorList>
            <person name="Hosoyama A."/>
            <person name="Uohara A."/>
            <person name="Ohji S."/>
            <person name="Ichikawa N."/>
        </authorList>
    </citation>
    <scope>NUCLEOTIDE SEQUENCE [LARGE SCALE GENOMIC DNA]</scope>
    <source>
        <strain evidence="9 12">NBRC 100873</strain>
    </source>
</reference>
<dbReference type="PROSITE" id="PS01231">
    <property type="entry name" value="TRMA_2"/>
    <property type="match status" value="1"/>
</dbReference>
<accession>A0A1I6U549</accession>
<dbReference type="CDD" id="cd02440">
    <property type="entry name" value="AdoMet_MTases"/>
    <property type="match status" value="1"/>
</dbReference>
<dbReference type="FunFam" id="2.40.50.140:FF:000097">
    <property type="entry name" value="23S rRNA (uracil(1939)-C(5))-methyltransferase RlmD"/>
    <property type="match status" value="1"/>
</dbReference>
<evidence type="ECO:0000313" key="10">
    <source>
        <dbReference type="EMBL" id="SFS96576.1"/>
    </source>
</evidence>
<keyword evidence="3 6" id="KW-0808">Transferase</keyword>
<name>A0A1I6U549_9BACI</name>
<evidence type="ECO:0000313" key="11">
    <source>
        <dbReference type="Proteomes" id="UP000199139"/>
    </source>
</evidence>
<keyword evidence="1" id="KW-0408">Iron</keyword>
<keyword evidence="1" id="KW-0004">4Fe-4S</keyword>
<dbReference type="PROSITE" id="PS51687">
    <property type="entry name" value="SAM_MT_RNA_M5U"/>
    <property type="match status" value="1"/>
</dbReference>
<dbReference type="Proteomes" id="UP000199139">
    <property type="component" value="Unassembled WGS sequence"/>
</dbReference>
<feature type="binding site" evidence="6">
    <location>
        <position position="289"/>
    </location>
    <ligand>
        <name>S-adenosyl-L-methionine</name>
        <dbReference type="ChEBI" id="CHEBI:59789"/>
    </ligand>
</feature>
<keyword evidence="12" id="KW-1185">Reference proteome</keyword>
<evidence type="ECO:0000256" key="5">
    <source>
        <dbReference type="ARBA" id="ARBA00023014"/>
    </source>
</evidence>
<dbReference type="InterPro" id="IPR029063">
    <property type="entry name" value="SAM-dependent_MTases_sf"/>
</dbReference>
<dbReference type="Gene3D" id="2.40.50.140">
    <property type="entry name" value="Nucleic acid-binding proteins"/>
    <property type="match status" value="1"/>
</dbReference>
<feature type="active site" description="Nucleophile" evidence="6">
    <location>
        <position position="414"/>
    </location>
</feature>
<dbReference type="Pfam" id="PF01938">
    <property type="entry name" value="TRAM"/>
    <property type="match status" value="1"/>
</dbReference>
<feature type="binding site" evidence="6">
    <location>
        <position position="318"/>
    </location>
    <ligand>
        <name>S-adenosyl-L-methionine</name>
        <dbReference type="ChEBI" id="CHEBI:59789"/>
    </ligand>
</feature>
<dbReference type="EMBL" id="BJWJ01000023">
    <property type="protein sequence ID" value="GEM05092.1"/>
    <property type="molecule type" value="Genomic_DNA"/>
</dbReference>
<evidence type="ECO:0000256" key="7">
    <source>
        <dbReference type="PROSITE-ProRule" id="PRU10015"/>
    </source>
</evidence>
<dbReference type="SUPFAM" id="SSF50249">
    <property type="entry name" value="Nucleic acid-binding proteins"/>
    <property type="match status" value="1"/>
</dbReference>
<organism evidence="10 11">
    <name type="scientific">Halolactibacillus miurensis</name>
    <dbReference type="NCBI Taxonomy" id="306541"/>
    <lineage>
        <taxon>Bacteria</taxon>
        <taxon>Bacillati</taxon>
        <taxon>Bacillota</taxon>
        <taxon>Bacilli</taxon>
        <taxon>Bacillales</taxon>
        <taxon>Bacillaceae</taxon>
        <taxon>Halolactibacillus</taxon>
    </lineage>
</organism>
<dbReference type="GO" id="GO:0051539">
    <property type="term" value="F:4 iron, 4 sulfur cluster binding"/>
    <property type="evidence" value="ECO:0007669"/>
    <property type="project" value="UniProtKB-KW"/>
</dbReference>
<dbReference type="InterPro" id="IPR030390">
    <property type="entry name" value="MeTrfase_TrmA_AS"/>
</dbReference>